<evidence type="ECO:0000313" key="2">
    <source>
        <dbReference type="Proteomes" id="UP000287651"/>
    </source>
</evidence>
<proteinExistence type="predicted"/>
<accession>A0A426XN37</accession>
<dbReference type="AlphaFoldDB" id="A0A426XN37"/>
<evidence type="ECO:0000313" key="1">
    <source>
        <dbReference type="EMBL" id="RRT40909.1"/>
    </source>
</evidence>
<protein>
    <submittedName>
        <fullName evidence="1">Uncharacterized protein</fullName>
    </submittedName>
</protein>
<sequence>MLLSWQGTGQLLPDREEQLQEVGVSLKWTSRDIDNISPFLSKEEVEQLGHLRGILSSSKTVQSMDEEWLVPQSGP</sequence>
<dbReference type="Proteomes" id="UP000287651">
    <property type="component" value="Unassembled WGS sequence"/>
</dbReference>
<gene>
    <name evidence="1" type="ORF">B296_00035470</name>
</gene>
<dbReference type="EMBL" id="AMZH03019014">
    <property type="protein sequence ID" value="RRT40909.1"/>
    <property type="molecule type" value="Genomic_DNA"/>
</dbReference>
<name>A0A426XN37_ENSVE</name>
<reference evidence="1 2" key="1">
    <citation type="journal article" date="2014" name="Agronomy (Basel)">
        <title>A Draft Genome Sequence for Ensete ventricosum, the Drought-Tolerant Tree Against Hunger.</title>
        <authorList>
            <person name="Harrison J."/>
            <person name="Moore K.A."/>
            <person name="Paszkiewicz K."/>
            <person name="Jones T."/>
            <person name="Grant M."/>
            <person name="Ambacheew D."/>
            <person name="Muzemil S."/>
            <person name="Studholme D.J."/>
        </authorList>
    </citation>
    <scope>NUCLEOTIDE SEQUENCE [LARGE SCALE GENOMIC DNA]</scope>
</reference>
<comment type="caution">
    <text evidence="1">The sequence shown here is derived from an EMBL/GenBank/DDBJ whole genome shotgun (WGS) entry which is preliminary data.</text>
</comment>
<organism evidence="1 2">
    <name type="scientific">Ensete ventricosum</name>
    <name type="common">Abyssinian banana</name>
    <name type="synonym">Musa ensete</name>
    <dbReference type="NCBI Taxonomy" id="4639"/>
    <lineage>
        <taxon>Eukaryota</taxon>
        <taxon>Viridiplantae</taxon>
        <taxon>Streptophyta</taxon>
        <taxon>Embryophyta</taxon>
        <taxon>Tracheophyta</taxon>
        <taxon>Spermatophyta</taxon>
        <taxon>Magnoliopsida</taxon>
        <taxon>Liliopsida</taxon>
        <taxon>Zingiberales</taxon>
        <taxon>Musaceae</taxon>
        <taxon>Ensete</taxon>
    </lineage>
</organism>